<name>A0ABU1Q3L5_9PSEU</name>
<organism evidence="2 3">
    <name type="scientific">Saccharothrix longispora</name>
    <dbReference type="NCBI Taxonomy" id="33920"/>
    <lineage>
        <taxon>Bacteria</taxon>
        <taxon>Bacillati</taxon>
        <taxon>Actinomycetota</taxon>
        <taxon>Actinomycetes</taxon>
        <taxon>Pseudonocardiales</taxon>
        <taxon>Pseudonocardiaceae</taxon>
        <taxon>Saccharothrix</taxon>
    </lineage>
</organism>
<evidence type="ECO:0000313" key="2">
    <source>
        <dbReference type="EMBL" id="MDR6597496.1"/>
    </source>
</evidence>
<keyword evidence="1" id="KW-0812">Transmembrane</keyword>
<comment type="caution">
    <text evidence="2">The sequence shown here is derived from an EMBL/GenBank/DDBJ whole genome shotgun (WGS) entry which is preliminary data.</text>
</comment>
<gene>
    <name evidence="2" type="ORF">J2S66_005880</name>
</gene>
<dbReference type="Proteomes" id="UP001268819">
    <property type="component" value="Unassembled WGS sequence"/>
</dbReference>
<proteinExistence type="predicted"/>
<feature type="transmembrane region" description="Helical" evidence="1">
    <location>
        <begin position="56"/>
        <end position="73"/>
    </location>
</feature>
<feature type="transmembrane region" description="Helical" evidence="1">
    <location>
        <begin position="30"/>
        <end position="50"/>
    </location>
</feature>
<accession>A0ABU1Q3L5</accession>
<dbReference type="EMBL" id="JAVDSG010000001">
    <property type="protein sequence ID" value="MDR6597496.1"/>
    <property type="molecule type" value="Genomic_DNA"/>
</dbReference>
<sequence length="157" mass="17386">MGVPDKPSTEGAALDDQWTRYCLEIAGRRVFWWVVLGAVAFALQLVLIFALDVTSALPLVLLVFSALVTGLGLTRRPSFPRGLDHRAWIHVRVHWRGGRLVVHGERPVVLDVSAGPLVRGRISRHRRAWVVAADRAGNTVVTFRGVPRLFAARVVRA</sequence>
<dbReference type="RefSeq" id="WP_310310795.1">
    <property type="nucleotide sequence ID" value="NZ_BAAAXB010000001.1"/>
</dbReference>
<evidence type="ECO:0000313" key="3">
    <source>
        <dbReference type="Proteomes" id="UP001268819"/>
    </source>
</evidence>
<keyword evidence="3" id="KW-1185">Reference proteome</keyword>
<keyword evidence="1" id="KW-0472">Membrane</keyword>
<evidence type="ECO:0000256" key="1">
    <source>
        <dbReference type="SAM" id="Phobius"/>
    </source>
</evidence>
<keyword evidence="1" id="KW-1133">Transmembrane helix</keyword>
<reference evidence="2 3" key="1">
    <citation type="submission" date="2023-07" db="EMBL/GenBank/DDBJ databases">
        <title>Sequencing the genomes of 1000 actinobacteria strains.</title>
        <authorList>
            <person name="Klenk H.-P."/>
        </authorList>
    </citation>
    <scope>NUCLEOTIDE SEQUENCE [LARGE SCALE GENOMIC DNA]</scope>
    <source>
        <strain evidence="2 3">DSM 43749</strain>
    </source>
</reference>
<protein>
    <recommendedName>
        <fullName evidence="4">PH (Pleckstrin Homology) domain-containing protein</fullName>
    </recommendedName>
</protein>
<evidence type="ECO:0008006" key="4">
    <source>
        <dbReference type="Google" id="ProtNLM"/>
    </source>
</evidence>